<dbReference type="InterPro" id="IPR029063">
    <property type="entry name" value="SAM-dependent_MTases_sf"/>
</dbReference>
<proteinExistence type="inferred from homology"/>
<dbReference type="PANTHER" id="PTHR14614">
    <property type="entry name" value="HEPATOCELLULAR CARCINOMA-ASSOCIATED ANTIGEN"/>
    <property type="match status" value="1"/>
</dbReference>
<dbReference type="GO" id="GO:0005737">
    <property type="term" value="C:cytoplasm"/>
    <property type="evidence" value="ECO:0007669"/>
    <property type="project" value="UniProtKB-SubCell"/>
</dbReference>
<feature type="region of interest" description="Disordered" evidence="6">
    <location>
        <begin position="352"/>
        <end position="374"/>
    </location>
</feature>
<evidence type="ECO:0000256" key="2">
    <source>
        <dbReference type="ARBA" id="ARBA00022603"/>
    </source>
</evidence>
<organism evidence="7 8">
    <name type="scientific">Curvularia kusanoi</name>
    <name type="common">Cochliobolus kusanoi</name>
    <dbReference type="NCBI Taxonomy" id="90978"/>
    <lineage>
        <taxon>Eukaryota</taxon>
        <taxon>Fungi</taxon>
        <taxon>Dikarya</taxon>
        <taxon>Ascomycota</taxon>
        <taxon>Pezizomycotina</taxon>
        <taxon>Dothideomycetes</taxon>
        <taxon>Pleosporomycetidae</taxon>
        <taxon>Pleosporales</taxon>
        <taxon>Pleosporineae</taxon>
        <taxon>Pleosporaceae</taxon>
        <taxon>Curvularia</taxon>
    </lineage>
</organism>
<feature type="binding site" evidence="5">
    <location>
        <position position="103"/>
    </location>
    <ligand>
        <name>S-adenosyl-L-methionine</name>
        <dbReference type="ChEBI" id="CHEBI:59789"/>
    </ligand>
</feature>
<keyword evidence="4 5" id="KW-0949">S-adenosyl-L-methionine</keyword>
<dbReference type="Gene3D" id="3.40.50.150">
    <property type="entry name" value="Vaccinia Virus protein VP39"/>
    <property type="match status" value="1"/>
</dbReference>
<dbReference type="PANTHER" id="PTHR14614:SF10">
    <property type="entry name" value="PROTEIN N-TERMINAL AND LYSINE N-METHYLTRANSFERASE EFM7"/>
    <property type="match status" value="1"/>
</dbReference>
<evidence type="ECO:0000256" key="4">
    <source>
        <dbReference type="ARBA" id="ARBA00022691"/>
    </source>
</evidence>
<dbReference type="AlphaFoldDB" id="A0A9P4WET5"/>
<dbReference type="EMBL" id="SWKU01000002">
    <property type="protein sequence ID" value="KAF3009833.1"/>
    <property type="molecule type" value="Genomic_DNA"/>
</dbReference>
<reference evidence="7" key="1">
    <citation type="submission" date="2019-04" db="EMBL/GenBank/DDBJ databases">
        <title>Sequencing of skin fungus with MAO and IRED activity.</title>
        <authorList>
            <person name="Marsaioli A.J."/>
            <person name="Bonatto J.M.C."/>
            <person name="Reis Junior O."/>
        </authorList>
    </citation>
    <scope>NUCLEOTIDE SEQUENCE</scope>
    <source>
        <strain evidence="7">30M1</strain>
    </source>
</reference>
<comment type="caution">
    <text evidence="7">The sequence shown here is derived from an EMBL/GenBank/DDBJ whole genome shotgun (WGS) entry which is preliminary data.</text>
</comment>
<keyword evidence="1 5" id="KW-0963">Cytoplasm</keyword>
<dbReference type="PROSITE" id="PS51560">
    <property type="entry name" value="SAM_MT_NNT1"/>
    <property type="match status" value="1"/>
</dbReference>
<protein>
    <recommendedName>
        <fullName evidence="5">Protein N-terminal and lysine N-methyltransferase EFM7</fullName>
        <ecNumber evidence="5">2.1.1.-</ecNumber>
    </recommendedName>
    <alternativeName>
        <fullName evidence="5">Elongation factor methyltransferase 7</fullName>
    </alternativeName>
</protein>
<dbReference type="InterPro" id="IPR019410">
    <property type="entry name" value="Methyltransf_16"/>
</dbReference>
<feature type="binding site" evidence="5">
    <location>
        <position position="136"/>
    </location>
    <ligand>
        <name>S-adenosyl-L-methionine</name>
        <dbReference type="ChEBI" id="CHEBI:59789"/>
    </ligand>
</feature>
<evidence type="ECO:0000313" key="7">
    <source>
        <dbReference type="EMBL" id="KAF3009833.1"/>
    </source>
</evidence>
<comment type="similarity">
    <text evidence="5">Belongs to the class I-like SAM-binding methyltransferase superfamily. EFM7 family.</text>
</comment>
<dbReference type="HAMAP" id="MF_03223">
    <property type="entry name" value="Methyltr_EFM7"/>
    <property type="match status" value="1"/>
</dbReference>
<name>A0A9P4WET5_CURKU</name>
<feature type="binding site" evidence="5">
    <location>
        <position position="54"/>
    </location>
    <ligand>
        <name>S-adenosyl-L-methionine</name>
        <dbReference type="ChEBI" id="CHEBI:59789"/>
    </ligand>
</feature>
<keyword evidence="2 5" id="KW-0489">Methyltransferase</keyword>
<feature type="compositionally biased region" description="Basic and acidic residues" evidence="6">
    <location>
        <begin position="352"/>
        <end position="361"/>
    </location>
</feature>
<dbReference type="GO" id="GO:0032259">
    <property type="term" value="P:methylation"/>
    <property type="evidence" value="ECO:0007669"/>
    <property type="project" value="UniProtKB-KW"/>
</dbReference>
<feature type="binding site" evidence="5">
    <location>
        <begin position="81"/>
        <end position="83"/>
    </location>
    <ligand>
        <name>S-adenosyl-L-methionine</name>
        <dbReference type="ChEBI" id="CHEBI:59789"/>
    </ligand>
</feature>
<sequence length="555" mass="62493">MASDDEGGLDLFQEPADYFEPEKEATFATHQLLSGKEFTVRLVGHNPLWGHYLWNAGRTISAYLEEHADDLVKGKTVLELGAGAGLPSLVCALNGASQVVVTDYPDAELVENLRYNIDHCDLLPTPKKIAAEGYLWGASTETVSSHLDNKDGFDVLILADLLFNHSEHAKLIKTVELTLKKSPSSKAYVFFTPYRPWLLEKDLAFFDLAREAGFTVVKTLEKVMDKVMFEEDPGDELLRHEPPDCTIPDFLSDTDGESLLDFLYSPTPPSLGLYETLLADPSPASRAAILYYLTLAPILQHNISTLVPPFLDDPRVMVGIATNIGFFNALGYISESELEYLPMAILTCKNPDKETTDENKSNNKNANEANHYTNDPDPRILNLYHMTHTQIRLHRTALVPKHILRMQNQHQRSREYHKKLHAKWWQRAAEIACLFLAPEDHLECEVPLPYGCSTSAQVFADVNEMYTLETPPCKDWAQTRGVCPVYYTIPDGWAPKVKLPGRETDKRELRGSDSDSEVALQEESLCTISRVWADELFGCEEWQGELRVETPIVHS</sequence>
<keyword evidence="8" id="KW-1185">Reference proteome</keyword>
<evidence type="ECO:0000256" key="5">
    <source>
        <dbReference type="HAMAP-Rule" id="MF_03223"/>
    </source>
</evidence>
<accession>A0A9P4WET5</accession>
<evidence type="ECO:0000256" key="3">
    <source>
        <dbReference type="ARBA" id="ARBA00022679"/>
    </source>
</evidence>
<evidence type="ECO:0000256" key="1">
    <source>
        <dbReference type="ARBA" id="ARBA00022490"/>
    </source>
</evidence>
<evidence type="ECO:0000256" key="6">
    <source>
        <dbReference type="SAM" id="MobiDB-lite"/>
    </source>
</evidence>
<dbReference type="EC" id="2.1.1.-" evidence="5"/>
<feature type="binding site" evidence="5">
    <location>
        <position position="159"/>
    </location>
    <ligand>
        <name>S-adenosyl-L-methionine</name>
        <dbReference type="ChEBI" id="CHEBI:59789"/>
    </ligand>
</feature>
<dbReference type="GO" id="GO:0016279">
    <property type="term" value="F:protein-lysine N-methyltransferase activity"/>
    <property type="evidence" value="ECO:0007669"/>
    <property type="project" value="UniProtKB-UniRule"/>
</dbReference>
<dbReference type="OrthoDB" id="46564at2759"/>
<dbReference type="SUPFAM" id="SSF53335">
    <property type="entry name" value="S-adenosyl-L-methionine-dependent methyltransferases"/>
    <property type="match status" value="1"/>
</dbReference>
<dbReference type="Proteomes" id="UP000801428">
    <property type="component" value="Unassembled WGS sequence"/>
</dbReference>
<dbReference type="GO" id="GO:0071885">
    <property type="term" value="F:N-terminal protein N-methyltransferase activity"/>
    <property type="evidence" value="ECO:0007669"/>
    <property type="project" value="UniProtKB-UniRule"/>
</dbReference>
<evidence type="ECO:0000313" key="8">
    <source>
        <dbReference type="Proteomes" id="UP000801428"/>
    </source>
</evidence>
<keyword evidence="3 5" id="KW-0808">Transferase</keyword>
<dbReference type="InterPro" id="IPR025784">
    <property type="entry name" value="EFM7"/>
</dbReference>
<comment type="subcellular location">
    <subcellularLocation>
        <location evidence="5">Cytoplasm</location>
    </subcellularLocation>
</comment>
<dbReference type="Pfam" id="PF10294">
    <property type="entry name" value="Methyltransf_16"/>
    <property type="match status" value="1"/>
</dbReference>
<comment type="function">
    <text evidence="5">S-adenosyl-L-methionine-dependent protein methyltransferase that trimethylates the N-terminal glycine 'Gly-2' of elongation factor 1-alpha, before also catalyzing the mono- and dimethylation of 'Lys-3'.</text>
</comment>
<gene>
    <name evidence="7" type="primary">NNT1</name>
    <name evidence="5" type="synonym">EFM7</name>
    <name evidence="7" type="ORF">E8E13_010358</name>
</gene>